<comment type="caution">
    <text evidence="1">The sequence shown here is derived from an EMBL/GenBank/DDBJ whole genome shotgun (WGS) entry which is preliminary data.</text>
</comment>
<protein>
    <submittedName>
        <fullName evidence="1">Uncharacterized protein</fullName>
    </submittedName>
</protein>
<keyword evidence="2" id="KW-1185">Reference proteome</keyword>
<accession>A0A7K1L5V4</accession>
<sequence length="71" mass="8717">MDDQERLRLQQEYPMWHIRRIPAMDCFMATRLGRPLTRRELFCGLHTTIMKDTYEEFEEALADQRRIEEDL</sequence>
<evidence type="ECO:0000313" key="2">
    <source>
        <dbReference type="Proteomes" id="UP000432015"/>
    </source>
</evidence>
<dbReference type="EMBL" id="WOFH01000009">
    <property type="protein sequence ID" value="MUN39802.1"/>
    <property type="molecule type" value="Genomic_DNA"/>
</dbReference>
<dbReference type="AlphaFoldDB" id="A0A7K1L5V4"/>
<dbReference type="RefSeq" id="WP_156218958.1">
    <property type="nucleotide sequence ID" value="NZ_WOFH01000009.1"/>
</dbReference>
<dbReference type="Proteomes" id="UP000432015">
    <property type="component" value="Unassembled WGS sequence"/>
</dbReference>
<proteinExistence type="predicted"/>
<gene>
    <name evidence="1" type="ORF">GNZ18_24865</name>
</gene>
<reference evidence="1 2" key="1">
    <citation type="submission" date="2019-11" db="EMBL/GenBank/DDBJ databases">
        <authorList>
            <person name="Cao P."/>
        </authorList>
    </citation>
    <scope>NUCLEOTIDE SEQUENCE [LARGE SCALE GENOMIC DNA]</scope>
    <source>
        <strain evidence="1 2">NEAU-AAG5</strain>
    </source>
</reference>
<name>A0A7K1L5V4_9ACTN</name>
<evidence type="ECO:0000313" key="1">
    <source>
        <dbReference type="EMBL" id="MUN39802.1"/>
    </source>
</evidence>
<organism evidence="1 2">
    <name type="scientific">Actinomadura litoris</name>
    <dbReference type="NCBI Taxonomy" id="2678616"/>
    <lineage>
        <taxon>Bacteria</taxon>
        <taxon>Bacillati</taxon>
        <taxon>Actinomycetota</taxon>
        <taxon>Actinomycetes</taxon>
        <taxon>Streptosporangiales</taxon>
        <taxon>Thermomonosporaceae</taxon>
        <taxon>Actinomadura</taxon>
    </lineage>
</organism>